<dbReference type="Proteomes" id="UP000239785">
    <property type="component" value="Unassembled WGS sequence"/>
</dbReference>
<organism evidence="8 9">
    <name type="scientific">Mesoplasma corruscae</name>
    <dbReference type="NCBI Taxonomy" id="216874"/>
    <lineage>
        <taxon>Bacteria</taxon>
        <taxon>Bacillati</taxon>
        <taxon>Mycoplasmatota</taxon>
        <taxon>Mollicutes</taxon>
        <taxon>Entomoplasmatales</taxon>
        <taxon>Entomoplasmataceae</taxon>
        <taxon>Mesoplasma</taxon>
    </lineage>
</organism>
<comment type="function">
    <text evidence="6">Quinone reductase that provides resistance to thiol-specific stress caused by electrophilic quinones.</text>
</comment>
<evidence type="ECO:0000256" key="5">
    <source>
        <dbReference type="ARBA" id="ARBA00048542"/>
    </source>
</evidence>
<evidence type="ECO:0000256" key="1">
    <source>
        <dbReference type="ARBA" id="ARBA00022630"/>
    </source>
</evidence>
<evidence type="ECO:0000313" key="9">
    <source>
        <dbReference type="Proteomes" id="UP000239785"/>
    </source>
</evidence>
<name>A0A2S5RGZ7_9MOLU</name>
<dbReference type="EC" id="1.6.5.-" evidence="6"/>
<evidence type="ECO:0000259" key="7">
    <source>
        <dbReference type="Pfam" id="PF02525"/>
    </source>
</evidence>
<dbReference type="RefSeq" id="WP_104207761.1">
    <property type="nucleotide sequence ID" value="NZ_PHNF01000001.1"/>
</dbReference>
<comment type="subunit">
    <text evidence="6">Homodimer.</text>
</comment>
<dbReference type="PANTHER" id="PTHR43741:SF4">
    <property type="entry name" value="FMN-DEPENDENT NADH:QUINONE OXIDOREDUCTASE"/>
    <property type="match status" value="1"/>
</dbReference>
<dbReference type="EMBL" id="PHNF01000001">
    <property type="protein sequence ID" value="PPE06568.1"/>
    <property type="molecule type" value="Genomic_DNA"/>
</dbReference>
<evidence type="ECO:0000256" key="4">
    <source>
        <dbReference type="ARBA" id="ARBA00023027"/>
    </source>
</evidence>
<comment type="similarity">
    <text evidence="6">Belongs to the azoreductase type 1 family.</text>
</comment>
<comment type="caution">
    <text evidence="8">The sequence shown here is derived from an EMBL/GenBank/DDBJ whole genome shotgun (WGS) entry which is preliminary data.</text>
</comment>
<dbReference type="Gene3D" id="3.40.50.360">
    <property type="match status" value="1"/>
</dbReference>
<dbReference type="GO" id="GO:0010181">
    <property type="term" value="F:FMN binding"/>
    <property type="evidence" value="ECO:0007669"/>
    <property type="project" value="UniProtKB-UniRule"/>
</dbReference>
<feature type="binding site" evidence="6">
    <location>
        <begin position="17"/>
        <end position="19"/>
    </location>
    <ligand>
        <name>FMN</name>
        <dbReference type="ChEBI" id="CHEBI:58210"/>
    </ligand>
</feature>
<dbReference type="EC" id="1.7.1.17" evidence="6"/>
<keyword evidence="1 6" id="KW-0285">Flavoprotein</keyword>
<comment type="cofactor">
    <cofactor evidence="6">
        <name>FMN</name>
        <dbReference type="ChEBI" id="CHEBI:58210"/>
    </cofactor>
    <text evidence="6">Binds 1 FMN per subunit.</text>
</comment>
<dbReference type="Pfam" id="PF02525">
    <property type="entry name" value="Flavodoxin_2"/>
    <property type="match status" value="1"/>
</dbReference>
<accession>A0A2S5RGZ7</accession>
<dbReference type="HAMAP" id="MF_01216">
    <property type="entry name" value="Azoreductase_type1"/>
    <property type="match status" value="1"/>
</dbReference>
<comment type="catalytic activity">
    <reaction evidence="6">
        <text>2 a quinone + NADH + H(+) = 2 a 1,4-benzosemiquinone + NAD(+)</text>
        <dbReference type="Rhea" id="RHEA:65952"/>
        <dbReference type="ChEBI" id="CHEBI:15378"/>
        <dbReference type="ChEBI" id="CHEBI:57540"/>
        <dbReference type="ChEBI" id="CHEBI:57945"/>
        <dbReference type="ChEBI" id="CHEBI:132124"/>
        <dbReference type="ChEBI" id="CHEBI:134225"/>
    </reaction>
</comment>
<feature type="domain" description="Flavodoxin-like fold" evidence="7">
    <location>
        <begin position="2"/>
        <end position="183"/>
    </location>
</feature>
<comment type="catalytic activity">
    <reaction evidence="5">
        <text>N,N-dimethyl-1,4-phenylenediamine + anthranilate + 2 NAD(+) = 2-(4-dimethylaminophenyl)diazenylbenzoate + 2 NADH + 2 H(+)</text>
        <dbReference type="Rhea" id="RHEA:55872"/>
        <dbReference type="ChEBI" id="CHEBI:15378"/>
        <dbReference type="ChEBI" id="CHEBI:15783"/>
        <dbReference type="ChEBI" id="CHEBI:16567"/>
        <dbReference type="ChEBI" id="CHEBI:57540"/>
        <dbReference type="ChEBI" id="CHEBI:57945"/>
        <dbReference type="ChEBI" id="CHEBI:71579"/>
        <dbReference type="EC" id="1.7.1.17"/>
    </reaction>
    <physiologicalReaction direction="right-to-left" evidence="5">
        <dbReference type="Rhea" id="RHEA:55874"/>
    </physiologicalReaction>
</comment>
<keyword evidence="4 6" id="KW-0520">NAD</keyword>
<reference evidence="8 9" key="1">
    <citation type="submission" date="2017-11" db="EMBL/GenBank/DDBJ databases">
        <title>Genome sequence of Mesoplasma corruscae ELCA-2 (ATCC 49579).</title>
        <authorList>
            <person name="Lo W.-S."/>
            <person name="Kuo C.-H."/>
        </authorList>
    </citation>
    <scope>NUCLEOTIDE SEQUENCE [LARGE SCALE GENOMIC DNA]</scope>
    <source>
        <strain evidence="8 9">ELCA-2</strain>
    </source>
</reference>
<gene>
    <name evidence="8" type="primary">acpD</name>
    <name evidence="6" type="synonym">azoR</name>
    <name evidence="8" type="ORF">MCORR_v1c01990</name>
</gene>
<dbReference type="InterPro" id="IPR050104">
    <property type="entry name" value="FMN-dep_NADH:Q_OxRdtase_AzoR1"/>
</dbReference>
<keyword evidence="2 6" id="KW-0288">FMN</keyword>
<dbReference type="InterPro" id="IPR029039">
    <property type="entry name" value="Flavoprotein-like_sf"/>
</dbReference>
<dbReference type="PANTHER" id="PTHR43741">
    <property type="entry name" value="FMN-DEPENDENT NADH-AZOREDUCTASE 1"/>
    <property type="match status" value="1"/>
</dbReference>
<sequence length="198" mass="22515">MKKILVINASVSQENNSDSLEMSKLFVSEYKKLYSGDQIIYLDLNETSMAQKTLTRNNIQTFFNQEDSFKFIEQLKTIDKIILNFSMINYSIPAILKNFIDHITVANLSFTYKGSKDGKAIGMLSNIENVQLLATKGGTDTPNGAFTDYVKNIWEFLGAKVTVPIINEMMDMPPYNEQTSLKNIEKVRDDILKAARLF</sequence>
<dbReference type="AlphaFoldDB" id="A0A2S5RGZ7"/>
<dbReference type="GO" id="GO:0016652">
    <property type="term" value="F:oxidoreductase activity, acting on NAD(P)H as acceptor"/>
    <property type="evidence" value="ECO:0007669"/>
    <property type="project" value="UniProtKB-UniRule"/>
</dbReference>
<evidence type="ECO:0000313" key="8">
    <source>
        <dbReference type="EMBL" id="PPE06568.1"/>
    </source>
</evidence>
<evidence type="ECO:0000256" key="2">
    <source>
        <dbReference type="ARBA" id="ARBA00022643"/>
    </source>
</evidence>
<dbReference type="InterPro" id="IPR023048">
    <property type="entry name" value="NADH:quinone_OxRdtase_FMN_depd"/>
</dbReference>
<dbReference type="GO" id="GO:0016655">
    <property type="term" value="F:oxidoreductase activity, acting on NAD(P)H, quinone or similar compound as acceptor"/>
    <property type="evidence" value="ECO:0007669"/>
    <property type="project" value="InterPro"/>
</dbReference>
<comment type="function">
    <text evidence="6">Also exhibits azoreductase activity. Catalyzes the reductive cleavage of the azo bond in aromatic azo compounds to the corresponding amines.</text>
</comment>
<feature type="binding site" evidence="6">
    <location>
        <begin position="135"/>
        <end position="138"/>
    </location>
    <ligand>
        <name>FMN</name>
        <dbReference type="ChEBI" id="CHEBI:58210"/>
    </ligand>
</feature>
<protein>
    <recommendedName>
        <fullName evidence="6">FMN dependent NADH:quinone oxidoreductase</fullName>
        <ecNumber evidence="6">1.6.5.-</ecNumber>
    </recommendedName>
    <alternativeName>
        <fullName evidence="6">Azo-dye reductase</fullName>
    </alternativeName>
    <alternativeName>
        <fullName evidence="6">FMN-dependent NADH-azo compound oxidoreductase</fullName>
    </alternativeName>
    <alternativeName>
        <fullName evidence="6">FMN-dependent NADH-azoreductase</fullName>
        <ecNumber evidence="6">1.7.1.17</ecNumber>
    </alternativeName>
</protein>
<evidence type="ECO:0000256" key="3">
    <source>
        <dbReference type="ARBA" id="ARBA00023002"/>
    </source>
</evidence>
<dbReference type="SUPFAM" id="SSF52218">
    <property type="entry name" value="Flavoproteins"/>
    <property type="match status" value="1"/>
</dbReference>
<evidence type="ECO:0000256" key="6">
    <source>
        <dbReference type="HAMAP-Rule" id="MF_01216"/>
    </source>
</evidence>
<keyword evidence="9" id="KW-1185">Reference proteome</keyword>
<dbReference type="NCBIfam" id="NF002370">
    <property type="entry name" value="PRK01355.1"/>
    <property type="match status" value="1"/>
</dbReference>
<dbReference type="OrthoDB" id="9805013at2"/>
<comment type="caution">
    <text evidence="6">Lacks conserved residue(s) required for the propagation of feature annotation.</text>
</comment>
<proteinExistence type="inferred from homology"/>
<keyword evidence="3 6" id="KW-0560">Oxidoreductase</keyword>
<feature type="binding site" evidence="6">
    <location>
        <position position="10"/>
    </location>
    <ligand>
        <name>FMN</name>
        <dbReference type="ChEBI" id="CHEBI:58210"/>
    </ligand>
</feature>
<dbReference type="GO" id="GO:0009055">
    <property type="term" value="F:electron transfer activity"/>
    <property type="evidence" value="ECO:0007669"/>
    <property type="project" value="UniProtKB-UniRule"/>
</dbReference>
<dbReference type="InterPro" id="IPR003680">
    <property type="entry name" value="Flavodoxin_fold"/>
</dbReference>